<evidence type="ECO:0000313" key="1">
    <source>
        <dbReference type="EMBL" id="CAG7733621.1"/>
    </source>
</evidence>
<dbReference type="EMBL" id="CAJVCH010252186">
    <property type="protein sequence ID" value="CAG7733621.1"/>
    <property type="molecule type" value="Genomic_DNA"/>
</dbReference>
<proteinExistence type="predicted"/>
<gene>
    <name evidence="1" type="ORF">AFUS01_LOCUS22053</name>
</gene>
<dbReference type="AlphaFoldDB" id="A0A8J2KEC2"/>
<dbReference type="Proteomes" id="UP000708208">
    <property type="component" value="Unassembled WGS sequence"/>
</dbReference>
<accession>A0A8J2KEC2</accession>
<keyword evidence="2" id="KW-1185">Reference proteome</keyword>
<organism evidence="1 2">
    <name type="scientific">Allacma fusca</name>
    <dbReference type="NCBI Taxonomy" id="39272"/>
    <lineage>
        <taxon>Eukaryota</taxon>
        <taxon>Metazoa</taxon>
        <taxon>Ecdysozoa</taxon>
        <taxon>Arthropoda</taxon>
        <taxon>Hexapoda</taxon>
        <taxon>Collembola</taxon>
        <taxon>Symphypleona</taxon>
        <taxon>Sminthuridae</taxon>
        <taxon>Allacma</taxon>
    </lineage>
</organism>
<comment type="caution">
    <text evidence="1">The sequence shown here is derived from an EMBL/GenBank/DDBJ whole genome shotgun (WGS) entry which is preliminary data.</text>
</comment>
<sequence>KSQDCLLAPIHAPLSPECILSAMLIHADENTGRIV</sequence>
<name>A0A8J2KEC2_9HEXA</name>
<protein>
    <submittedName>
        <fullName evidence="1">Uncharacterized protein</fullName>
    </submittedName>
</protein>
<feature type="non-terminal residue" evidence="1">
    <location>
        <position position="1"/>
    </location>
</feature>
<evidence type="ECO:0000313" key="2">
    <source>
        <dbReference type="Proteomes" id="UP000708208"/>
    </source>
</evidence>
<reference evidence="1" key="1">
    <citation type="submission" date="2021-06" db="EMBL/GenBank/DDBJ databases">
        <authorList>
            <person name="Hodson N. C."/>
            <person name="Mongue J. A."/>
            <person name="Jaron S. K."/>
        </authorList>
    </citation>
    <scope>NUCLEOTIDE SEQUENCE</scope>
</reference>